<dbReference type="Proteomes" id="UP001596306">
    <property type="component" value="Unassembled WGS sequence"/>
</dbReference>
<dbReference type="PANTHER" id="PTHR30213:SF1">
    <property type="entry name" value="INNER MEMBRANE PROTEIN YHJD"/>
    <property type="match status" value="1"/>
</dbReference>
<name>A0ABW1VD32_9MICO</name>
<dbReference type="PANTHER" id="PTHR30213">
    <property type="entry name" value="INNER MEMBRANE PROTEIN YHJD"/>
    <property type="match status" value="1"/>
</dbReference>
<sequence>MVSGSETRREDDDGRSRPGRGRPAERGDSRSAAAVPEDAARKSLDVLGEPLREHFGQPVQRVTELTRRTLALFPVRVWRHFLASNGFLLAAGMSYQAIFAIFAAVYVGFSVTGIWLVSHPDTLDALVQLINTYVPSLIGPDGAVGTDEIQALTATSATVLGWTGVFALAGLVWTAIGWIDYSRISVRSIFGLEKDTRAYVLLKTRDLLAAIAFGAILLVSAALSVASTAALDWIFGLLDISDDTLGFNIAVSASGLLLVLVINTGALAAMFRFLSGAAVEWRRIWGGSLFGGLALGVLQVLGSTLIGSASKNPLLATFAVFIGLLLWFRLTGIVTLVAAAWIAVSAGDRGESLRRVTPKQLAAERRTEERKALQIAAEVGLREAQTEYDDARWYNRFVASRRLRKARERLTELNDGAST</sequence>
<protein>
    <submittedName>
        <fullName evidence="8">YihY/virulence factor BrkB family protein</fullName>
    </submittedName>
</protein>
<organism evidence="8 9">
    <name type="scientific">Luethyella okanaganae</name>
    <dbReference type="NCBI Taxonomy" id="69372"/>
    <lineage>
        <taxon>Bacteria</taxon>
        <taxon>Bacillati</taxon>
        <taxon>Actinomycetota</taxon>
        <taxon>Actinomycetes</taxon>
        <taxon>Micrococcales</taxon>
        <taxon>Microbacteriaceae</taxon>
        <taxon>Luethyella</taxon>
    </lineage>
</organism>
<feature type="transmembrane region" description="Helical" evidence="7">
    <location>
        <begin position="318"/>
        <end position="344"/>
    </location>
</feature>
<dbReference type="EMBL" id="JBHSTP010000001">
    <property type="protein sequence ID" value="MFC6354743.1"/>
    <property type="molecule type" value="Genomic_DNA"/>
</dbReference>
<keyword evidence="3 7" id="KW-0812">Transmembrane</keyword>
<evidence type="ECO:0000256" key="6">
    <source>
        <dbReference type="SAM" id="MobiDB-lite"/>
    </source>
</evidence>
<evidence type="ECO:0000256" key="4">
    <source>
        <dbReference type="ARBA" id="ARBA00022989"/>
    </source>
</evidence>
<keyword evidence="2" id="KW-1003">Cell membrane</keyword>
<evidence type="ECO:0000256" key="1">
    <source>
        <dbReference type="ARBA" id="ARBA00004651"/>
    </source>
</evidence>
<gene>
    <name evidence="8" type="ORF">ACFQB0_01270</name>
</gene>
<feature type="transmembrane region" description="Helical" evidence="7">
    <location>
        <begin position="283"/>
        <end position="306"/>
    </location>
</feature>
<accession>A0ABW1VD32</accession>
<comment type="caution">
    <text evidence="8">The sequence shown here is derived from an EMBL/GenBank/DDBJ whole genome shotgun (WGS) entry which is preliminary data.</text>
</comment>
<feature type="transmembrane region" description="Helical" evidence="7">
    <location>
        <begin position="207"/>
        <end position="235"/>
    </location>
</feature>
<evidence type="ECO:0000313" key="8">
    <source>
        <dbReference type="EMBL" id="MFC6354743.1"/>
    </source>
</evidence>
<reference evidence="9" key="1">
    <citation type="journal article" date="2019" name="Int. J. Syst. Evol. Microbiol.">
        <title>The Global Catalogue of Microorganisms (GCM) 10K type strain sequencing project: providing services to taxonomists for standard genome sequencing and annotation.</title>
        <authorList>
            <consortium name="The Broad Institute Genomics Platform"/>
            <consortium name="The Broad Institute Genome Sequencing Center for Infectious Disease"/>
            <person name="Wu L."/>
            <person name="Ma J."/>
        </authorList>
    </citation>
    <scope>NUCLEOTIDE SEQUENCE [LARGE SCALE GENOMIC DNA]</scope>
    <source>
        <strain evidence="9">CCUG 43304</strain>
    </source>
</reference>
<feature type="transmembrane region" description="Helical" evidence="7">
    <location>
        <begin position="247"/>
        <end position="271"/>
    </location>
</feature>
<keyword evidence="4 7" id="KW-1133">Transmembrane helix</keyword>
<dbReference type="RefSeq" id="WP_386726572.1">
    <property type="nucleotide sequence ID" value="NZ_JBHSTP010000001.1"/>
</dbReference>
<evidence type="ECO:0000256" key="7">
    <source>
        <dbReference type="SAM" id="Phobius"/>
    </source>
</evidence>
<dbReference type="InterPro" id="IPR017039">
    <property type="entry name" value="Virul_fac_BrkB"/>
</dbReference>
<proteinExistence type="predicted"/>
<comment type="subcellular location">
    <subcellularLocation>
        <location evidence="1">Cell membrane</location>
        <topology evidence="1">Multi-pass membrane protein</topology>
    </subcellularLocation>
</comment>
<feature type="transmembrane region" description="Helical" evidence="7">
    <location>
        <begin position="159"/>
        <end position="179"/>
    </location>
</feature>
<feature type="transmembrane region" description="Helical" evidence="7">
    <location>
        <begin position="97"/>
        <end position="117"/>
    </location>
</feature>
<dbReference type="Pfam" id="PF03631">
    <property type="entry name" value="Virul_fac_BrkB"/>
    <property type="match status" value="1"/>
</dbReference>
<evidence type="ECO:0000256" key="2">
    <source>
        <dbReference type="ARBA" id="ARBA00022475"/>
    </source>
</evidence>
<evidence type="ECO:0000256" key="3">
    <source>
        <dbReference type="ARBA" id="ARBA00022692"/>
    </source>
</evidence>
<feature type="region of interest" description="Disordered" evidence="6">
    <location>
        <begin position="1"/>
        <end position="38"/>
    </location>
</feature>
<evidence type="ECO:0000313" key="9">
    <source>
        <dbReference type="Proteomes" id="UP001596306"/>
    </source>
</evidence>
<keyword evidence="5 7" id="KW-0472">Membrane</keyword>
<feature type="compositionally biased region" description="Basic and acidic residues" evidence="6">
    <location>
        <begin position="1"/>
        <end position="29"/>
    </location>
</feature>
<evidence type="ECO:0000256" key="5">
    <source>
        <dbReference type="ARBA" id="ARBA00023136"/>
    </source>
</evidence>
<keyword evidence="9" id="KW-1185">Reference proteome</keyword>